<dbReference type="AlphaFoldDB" id="A0A6C0LW29"/>
<evidence type="ECO:0000313" key="1">
    <source>
        <dbReference type="EMBL" id="QHU33764.1"/>
    </source>
</evidence>
<organism evidence="1">
    <name type="scientific">viral metagenome</name>
    <dbReference type="NCBI Taxonomy" id="1070528"/>
    <lineage>
        <taxon>unclassified sequences</taxon>
        <taxon>metagenomes</taxon>
        <taxon>organismal metagenomes</taxon>
    </lineage>
</organism>
<dbReference type="Pfam" id="PF01194">
    <property type="entry name" value="RNA_pol_N"/>
    <property type="match status" value="1"/>
</dbReference>
<dbReference type="GO" id="GO:0006351">
    <property type="term" value="P:DNA-templated transcription"/>
    <property type="evidence" value="ECO:0007669"/>
    <property type="project" value="InterPro"/>
</dbReference>
<dbReference type="Gene3D" id="1.10.10.60">
    <property type="entry name" value="Homeodomain-like"/>
    <property type="match status" value="1"/>
</dbReference>
<proteinExistence type="predicted"/>
<protein>
    <recommendedName>
        <fullName evidence="2">DNA-directed RNA polymerase subunit</fullName>
    </recommendedName>
</protein>
<dbReference type="GO" id="GO:0003677">
    <property type="term" value="F:DNA binding"/>
    <property type="evidence" value="ECO:0007669"/>
    <property type="project" value="InterPro"/>
</dbReference>
<dbReference type="SUPFAM" id="SSF46924">
    <property type="entry name" value="RNA polymerase subunit RPB10"/>
    <property type="match status" value="1"/>
</dbReference>
<evidence type="ECO:0008006" key="2">
    <source>
        <dbReference type="Google" id="ProtNLM"/>
    </source>
</evidence>
<dbReference type="InterPro" id="IPR023580">
    <property type="entry name" value="RNA_pol_su_RPB10"/>
</dbReference>
<reference evidence="1" key="1">
    <citation type="journal article" date="2020" name="Nature">
        <title>Giant virus diversity and host interactions through global metagenomics.</title>
        <authorList>
            <person name="Schulz F."/>
            <person name="Roux S."/>
            <person name="Paez-Espino D."/>
            <person name="Jungbluth S."/>
            <person name="Walsh D.A."/>
            <person name="Denef V.J."/>
            <person name="McMahon K.D."/>
            <person name="Konstantinidis K.T."/>
            <person name="Eloe-Fadrosh E.A."/>
            <person name="Kyrpides N.C."/>
            <person name="Woyke T."/>
        </authorList>
    </citation>
    <scope>NUCLEOTIDE SEQUENCE</scope>
    <source>
        <strain evidence="1">GVMAG-S-1016704-121</strain>
    </source>
</reference>
<dbReference type="EMBL" id="MN740562">
    <property type="protein sequence ID" value="QHU33764.1"/>
    <property type="molecule type" value="Genomic_DNA"/>
</dbReference>
<accession>A0A6C0LW29</accession>
<dbReference type="GO" id="GO:0003899">
    <property type="term" value="F:DNA-directed RNA polymerase activity"/>
    <property type="evidence" value="ECO:0007669"/>
    <property type="project" value="InterPro"/>
</dbReference>
<name>A0A6C0LW29_9ZZZZ</name>
<sequence>MLPPIRCCTCNDLIKFREYDEQLRNKSSQSDALSNIGVKMYCCRRMYLGIQIGLTDILSTTECTGFEDGLNKLDIGVSTDRVIHLS</sequence>
<dbReference type="InterPro" id="IPR000268">
    <property type="entry name" value="RPABC5/Rpb10"/>
</dbReference>